<keyword evidence="1" id="KW-0378">Hydrolase</keyword>
<accession>A0ABZ0X0L1</accession>
<dbReference type="InterPro" id="IPR008886">
    <property type="entry name" value="UPF0227/Esterase_YqiA"/>
</dbReference>
<sequence length="206" mass="22950">MKLIYLHGLDSDSNAIKAQITQAYCQANHPDIEVVRPNLNRAPDEVVTLLQSLITDAQNTVLIGSSLGGYFANLLSDLTGVPAVLLNPSIRPDISFRRFLDQNFHGHALSDETVIYTTTGGWQIAYGDLAWFEQHRLAAKNPDLIKVLLKMGDELLDAQATYDFYDQKGVQVLAQAGGDHRISDYEAQVATVIDWVIQLHQDNRFI</sequence>
<dbReference type="Pfam" id="PF05728">
    <property type="entry name" value="UPF0227"/>
    <property type="match status" value="1"/>
</dbReference>
<dbReference type="InterPro" id="IPR029058">
    <property type="entry name" value="AB_hydrolase_fold"/>
</dbReference>
<reference evidence="1 2" key="1">
    <citation type="submission" date="2023-12" db="EMBL/GenBank/DDBJ databases">
        <title>Genome sequencing and assembly of bacterial species from a model synthetic community.</title>
        <authorList>
            <person name="Hogle S.L."/>
        </authorList>
    </citation>
    <scope>NUCLEOTIDE SEQUENCE [LARGE SCALE GENOMIC DNA]</scope>
    <source>
        <strain evidence="1 2">HAMBI_2792</strain>
    </source>
</reference>
<dbReference type="SUPFAM" id="SSF53474">
    <property type="entry name" value="alpha/beta-Hydrolases"/>
    <property type="match status" value="1"/>
</dbReference>
<protein>
    <submittedName>
        <fullName evidence="1">YqiA/YcfP family alpha/beta fold hydrolase</fullName>
    </submittedName>
</protein>
<dbReference type="Proteomes" id="UP001324384">
    <property type="component" value="Chromosome"/>
</dbReference>
<keyword evidence="2" id="KW-1185">Reference proteome</keyword>
<gene>
    <name evidence="1" type="ORF">U0021_04635</name>
</gene>
<dbReference type="RefSeq" id="WP_114800610.1">
    <property type="nucleotide sequence ID" value="NZ_CP139961.1"/>
</dbReference>
<dbReference type="GO" id="GO:0016787">
    <property type="term" value="F:hydrolase activity"/>
    <property type="evidence" value="ECO:0007669"/>
    <property type="project" value="UniProtKB-KW"/>
</dbReference>
<proteinExistence type="predicted"/>
<dbReference type="EMBL" id="CP139961">
    <property type="protein sequence ID" value="WQE04870.1"/>
    <property type="molecule type" value="Genomic_DNA"/>
</dbReference>
<dbReference type="Gene3D" id="3.40.50.1820">
    <property type="entry name" value="alpha/beta hydrolase"/>
    <property type="match status" value="1"/>
</dbReference>
<evidence type="ECO:0000313" key="2">
    <source>
        <dbReference type="Proteomes" id="UP001324384"/>
    </source>
</evidence>
<evidence type="ECO:0000313" key="1">
    <source>
        <dbReference type="EMBL" id="WQE04870.1"/>
    </source>
</evidence>
<name>A0ABZ0X0L1_9GAMM</name>
<dbReference type="PANTHER" id="PTHR35602">
    <property type="entry name" value="ESTERASE YQIA-RELATED"/>
    <property type="match status" value="1"/>
</dbReference>
<dbReference type="PANTHER" id="PTHR35602:SF3">
    <property type="entry name" value="ESTERASE YQIA"/>
    <property type="match status" value="1"/>
</dbReference>
<organism evidence="1 2">
    <name type="scientific">Moraxella canis</name>
    <dbReference type="NCBI Taxonomy" id="90239"/>
    <lineage>
        <taxon>Bacteria</taxon>
        <taxon>Pseudomonadati</taxon>
        <taxon>Pseudomonadota</taxon>
        <taxon>Gammaproteobacteria</taxon>
        <taxon>Moraxellales</taxon>
        <taxon>Moraxellaceae</taxon>
        <taxon>Moraxella</taxon>
    </lineage>
</organism>